<dbReference type="IntAct" id="Q94207">
    <property type="interactions" value="4"/>
</dbReference>
<dbReference type="WormBase" id="F38A5.7">
    <property type="protein sequence ID" value="CE10038"/>
    <property type="gene ID" value="WBGene00018164"/>
    <property type="gene designation" value="sup-36"/>
</dbReference>
<dbReference type="GeneID" id="177422"/>
<dbReference type="PANTHER" id="PTHR37964">
    <property type="entry name" value="SUPPRESSOR"/>
    <property type="match status" value="1"/>
</dbReference>
<comment type="interaction">
    <interactant intactId="EBI-312075">
        <id>Q94207</id>
    </interactant>
    <interactant intactId="EBI-2414831">
        <id>O44714</id>
        <label>fbxc-53</label>
    </interactant>
    <organismsDiffer>false</organismsDiffer>
    <experiments>4</experiments>
</comment>
<dbReference type="InParanoid" id="Q94207"/>
<dbReference type="FunCoup" id="Q94207">
    <property type="interactions" value="866"/>
</dbReference>
<dbReference type="AGR" id="WB:WBGene00018164"/>
<reference evidence="1 2" key="1">
    <citation type="journal article" date="1998" name="Science">
        <title>Genome sequence of the nematode C. elegans: a platform for investigating biology.</title>
        <authorList>
            <consortium name="The C. elegans sequencing consortium"/>
            <person name="Sulson J.E."/>
            <person name="Waterston R."/>
        </authorList>
    </citation>
    <scope>NUCLEOTIDE SEQUENCE [LARGE SCALE GENOMIC DNA]</scope>
    <source>
        <strain evidence="1 2">Bristol N2</strain>
    </source>
</reference>
<dbReference type="CTD" id="177422"/>
<dbReference type="Bgee" id="WBGene00018164">
    <property type="expression patterns" value="Expressed in pharyngeal muscle cell (C elegans) and 4 other cell types or tissues"/>
</dbReference>
<dbReference type="AlphaFoldDB" id="Q94207"/>
<evidence type="ECO:0000313" key="2">
    <source>
        <dbReference type="Proteomes" id="UP000001940"/>
    </source>
</evidence>
<accession>Q94207</accession>
<dbReference type="KEGG" id="cel:CELE_F38A5.7"/>
<dbReference type="EMBL" id="BX284604">
    <property type="protein sequence ID" value="CCD67174.1"/>
    <property type="molecule type" value="Genomic_DNA"/>
</dbReference>
<dbReference type="PeptideAtlas" id="Q94207"/>
<dbReference type="STRING" id="6239.F38A5.7.1"/>
<keyword evidence="4" id="KW-1267">Proteomics identification</keyword>
<dbReference type="PIR" id="T29886">
    <property type="entry name" value="T29886"/>
</dbReference>
<dbReference type="Proteomes" id="UP000001940">
    <property type="component" value="Chromosome IV"/>
</dbReference>
<gene>
    <name evidence="1 3" type="primary">sup-36</name>
    <name evidence="1" type="ORF">CELE_F38A5.7</name>
    <name evidence="3" type="ORF">F38A5.7</name>
</gene>
<dbReference type="OrthoDB" id="5814534at2759"/>
<dbReference type="DIP" id="DIP-24613N"/>
<evidence type="ECO:0000313" key="3">
    <source>
        <dbReference type="WormBase" id="F38A5.7"/>
    </source>
</evidence>
<name>Q94207_CAEEL</name>
<dbReference type="OMA" id="MANTCEI"/>
<dbReference type="PANTHER" id="PTHR37964:SF1">
    <property type="entry name" value="SUPPRESSOR-RELATED"/>
    <property type="match status" value="1"/>
</dbReference>
<dbReference type="RefSeq" id="NP_501015.1">
    <property type="nucleotide sequence ID" value="NM_068614.7"/>
</dbReference>
<evidence type="ECO:0007829" key="4">
    <source>
        <dbReference type="PeptideAtlas" id="Q94207"/>
    </source>
</evidence>
<dbReference type="UCSC" id="F38A5.7">
    <property type="organism name" value="c. elegans"/>
</dbReference>
<organism evidence="1 2">
    <name type="scientific">Caenorhabditis elegans</name>
    <dbReference type="NCBI Taxonomy" id="6239"/>
    <lineage>
        <taxon>Eukaryota</taxon>
        <taxon>Metazoa</taxon>
        <taxon>Ecdysozoa</taxon>
        <taxon>Nematoda</taxon>
        <taxon>Chromadorea</taxon>
        <taxon>Rhabditida</taxon>
        <taxon>Rhabditina</taxon>
        <taxon>Rhabditomorpha</taxon>
        <taxon>Rhabditoidea</taxon>
        <taxon>Rhabditidae</taxon>
        <taxon>Peloderinae</taxon>
        <taxon>Caenorhabditis</taxon>
    </lineage>
</organism>
<protein>
    <submittedName>
        <fullName evidence="1">SUPpressor</fullName>
    </submittedName>
</protein>
<sequence length="169" mass="19172">MPSCEIKFDFNDSDESVTVRETRIILLLPVIRRAVELQYPDFATEENAVIEAPFRVPFKKDAGVFLFDTIARYAAPTDDNVHEITVEQSYPEAGPKTLDELKEIIELANFWECTTYMECIGFAIAKKLEDKTIEEIAAFMGVECNPPGNFFAEEDGWIHPPADAFQNVQ</sequence>
<dbReference type="eggNOG" id="ENOG502TI8J">
    <property type="taxonomic scope" value="Eukaryota"/>
</dbReference>
<dbReference type="PaxDb" id="6239-F38A5.7"/>
<comment type="interaction">
    <interactant intactId="EBI-312075">
        <id>Q94207</id>
    </interactant>
    <interactant intactId="EBI-312071">
        <id>O17100</id>
        <label>fbxc-20</label>
    </interactant>
    <organismsDiffer>false</organismsDiffer>
    <experiments>2</experiments>
</comment>
<proteinExistence type="evidence at protein level"/>
<dbReference type="HOGENOM" id="CLU_129471_0_0_1"/>
<dbReference type="GO" id="GO:0048566">
    <property type="term" value="P:embryonic digestive tract development"/>
    <property type="evidence" value="ECO:0000316"/>
    <property type="project" value="WormBase"/>
</dbReference>
<evidence type="ECO:0000313" key="1">
    <source>
        <dbReference type="EMBL" id="CCD67174.1"/>
    </source>
</evidence>
<keyword evidence="2" id="KW-1185">Reference proteome</keyword>
<dbReference type="SMR" id="Q94207"/>